<reference evidence="1" key="1">
    <citation type="journal article" date="2022" name="Int. J. Mol. Sci.">
        <title>Draft Genome of Tanacetum Coccineum: Genomic Comparison of Closely Related Tanacetum-Family Plants.</title>
        <authorList>
            <person name="Yamashiro T."/>
            <person name="Shiraishi A."/>
            <person name="Nakayama K."/>
            <person name="Satake H."/>
        </authorList>
    </citation>
    <scope>NUCLEOTIDE SEQUENCE</scope>
</reference>
<comment type="caution">
    <text evidence="1">The sequence shown here is derived from an EMBL/GenBank/DDBJ whole genome shotgun (WGS) entry which is preliminary data.</text>
</comment>
<protein>
    <submittedName>
        <fullName evidence="1">Uncharacterized protein</fullName>
    </submittedName>
</protein>
<accession>A0ABQ4YZX9</accession>
<evidence type="ECO:0000313" key="2">
    <source>
        <dbReference type="Proteomes" id="UP001151760"/>
    </source>
</evidence>
<dbReference type="EMBL" id="BQNB010010877">
    <property type="protein sequence ID" value="GJS83132.1"/>
    <property type="molecule type" value="Genomic_DNA"/>
</dbReference>
<evidence type="ECO:0000313" key="1">
    <source>
        <dbReference type="EMBL" id="GJS83132.1"/>
    </source>
</evidence>
<organism evidence="1 2">
    <name type="scientific">Tanacetum coccineum</name>
    <dbReference type="NCBI Taxonomy" id="301880"/>
    <lineage>
        <taxon>Eukaryota</taxon>
        <taxon>Viridiplantae</taxon>
        <taxon>Streptophyta</taxon>
        <taxon>Embryophyta</taxon>
        <taxon>Tracheophyta</taxon>
        <taxon>Spermatophyta</taxon>
        <taxon>Magnoliopsida</taxon>
        <taxon>eudicotyledons</taxon>
        <taxon>Gunneridae</taxon>
        <taxon>Pentapetalae</taxon>
        <taxon>asterids</taxon>
        <taxon>campanulids</taxon>
        <taxon>Asterales</taxon>
        <taxon>Asteraceae</taxon>
        <taxon>Asteroideae</taxon>
        <taxon>Anthemideae</taxon>
        <taxon>Anthemidinae</taxon>
        <taxon>Tanacetum</taxon>
    </lineage>
</organism>
<name>A0ABQ4YZX9_9ASTR</name>
<keyword evidence="2" id="KW-1185">Reference proteome</keyword>
<dbReference type="Proteomes" id="UP001151760">
    <property type="component" value="Unassembled WGS sequence"/>
</dbReference>
<sequence>MLISFGKTLRSKSIAERTKFIMMHSVESMLIGSRGTPKHEEFPKKDKITKADLEGPTFELLKSKFKNNIELEYNMEQCYLAMTGRISWANSEGNRFHTYISKSLPLEGSPGRKTIPTRYFFNNDLEYLKHGNQEKKYALSVTKIKAARYEQDGIEEMIPYL</sequence>
<gene>
    <name evidence="1" type="ORF">Tco_0749673</name>
</gene>
<proteinExistence type="predicted"/>
<reference evidence="1" key="2">
    <citation type="submission" date="2022-01" db="EMBL/GenBank/DDBJ databases">
        <authorList>
            <person name="Yamashiro T."/>
            <person name="Shiraishi A."/>
            <person name="Satake H."/>
            <person name="Nakayama K."/>
        </authorList>
    </citation>
    <scope>NUCLEOTIDE SEQUENCE</scope>
</reference>